<dbReference type="EMBL" id="GEEE01018789">
    <property type="protein sequence ID" value="JAP44436.1"/>
    <property type="molecule type" value="Transcribed_RNA"/>
</dbReference>
<organism evidence="1">
    <name type="scientific">Schistocephalus solidus</name>
    <name type="common">Tapeworm</name>
    <dbReference type="NCBI Taxonomy" id="70667"/>
    <lineage>
        <taxon>Eukaryota</taxon>
        <taxon>Metazoa</taxon>
        <taxon>Spiralia</taxon>
        <taxon>Lophotrochozoa</taxon>
        <taxon>Platyhelminthes</taxon>
        <taxon>Cestoda</taxon>
        <taxon>Eucestoda</taxon>
        <taxon>Diphyllobothriidea</taxon>
        <taxon>Diphyllobothriidae</taxon>
        <taxon>Schistocephalus</taxon>
    </lineage>
</organism>
<protein>
    <submittedName>
        <fullName evidence="1">Uncharacterized protein</fullName>
    </submittedName>
</protein>
<dbReference type="EMBL" id="GEEE01013631">
    <property type="protein sequence ID" value="JAP49594.1"/>
    <property type="molecule type" value="Transcribed_RNA"/>
</dbReference>
<gene>
    <name evidence="1" type="ORF">TR121587</name>
</gene>
<proteinExistence type="predicted"/>
<dbReference type="AlphaFoldDB" id="A0A0X3PB98"/>
<evidence type="ECO:0000313" key="1">
    <source>
        <dbReference type="EMBL" id="JAP44436.1"/>
    </source>
</evidence>
<name>A0A0X3PB98_SCHSO</name>
<accession>A0A0X3PB98</accession>
<sequence length="114" mass="12313">TVPAPLSHGAYSGHRQTTTVELSCVCVCRGGCFSLITVNCISDVTGRFVGDFLGFISQVCTLVLCSHVTCSYCFLPYLLTTSGEINLIGEASLVLPHVKYVFRSFSTLLTPCHM</sequence>
<reference evidence="1" key="1">
    <citation type="submission" date="2016-01" db="EMBL/GenBank/DDBJ databases">
        <title>Reference transcriptome for the parasite Schistocephalus solidus: insights into the molecular evolution of parasitism.</title>
        <authorList>
            <person name="Hebert F.O."/>
            <person name="Grambauer S."/>
            <person name="Barber I."/>
            <person name="Landry C.R."/>
            <person name="Aubin-Horth N."/>
        </authorList>
    </citation>
    <scope>NUCLEOTIDE SEQUENCE</scope>
</reference>
<feature type="non-terminal residue" evidence="1">
    <location>
        <position position="1"/>
    </location>
</feature>